<evidence type="ECO:0000313" key="1">
    <source>
        <dbReference type="EMBL" id="QIU93265.1"/>
    </source>
</evidence>
<proteinExistence type="predicted"/>
<protein>
    <submittedName>
        <fullName evidence="1">Uncharacterized protein</fullName>
    </submittedName>
</protein>
<sequence>MGPIITPPAALTPSTIKGVNGSCGFASTRLGNQVRVWIPNPTNPIDQRYFCHGHSLGTFTAHGYSVFSGQDFLTVLRDEHALVGNVHNATPGDIVVWHNPHPGAPGMGPNNPNALFPDHSAIVTHVAIGADGLVDPINTLLSSKNGFGPLAPTISLDNLIGIYGDIFAVYR</sequence>
<dbReference type="AlphaFoldDB" id="A0A6H0KJ10"/>
<dbReference type="KEGG" id="bfc:BacF7301_03485"/>
<keyword evidence="2" id="KW-1185">Reference proteome</keyword>
<dbReference type="RefSeq" id="WP_167960244.1">
    <property type="nucleotide sequence ID" value="NZ_CP050831.1"/>
</dbReference>
<evidence type="ECO:0000313" key="2">
    <source>
        <dbReference type="Proteomes" id="UP000501780"/>
    </source>
</evidence>
<reference evidence="1 2" key="1">
    <citation type="submission" date="2020-03" db="EMBL/GenBank/DDBJ databases">
        <title>Genomic analysis of Bacteroides faecium CBA7301.</title>
        <authorList>
            <person name="Kim J."/>
            <person name="Roh S.W."/>
        </authorList>
    </citation>
    <scope>NUCLEOTIDE SEQUENCE [LARGE SCALE GENOMIC DNA]</scope>
    <source>
        <strain evidence="1 2">CBA7301</strain>
    </source>
</reference>
<accession>A0A6H0KJ10</accession>
<name>A0A6H0KJ10_9BACE</name>
<dbReference type="EMBL" id="CP050831">
    <property type="protein sequence ID" value="QIU93265.1"/>
    <property type="molecule type" value="Genomic_DNA"/>
</dbReference>
<organism evidence="1 2">
    <name type="scientific">Bacteroides faecium</name>
    <dbReference type="NCBI Taxonomy" id="2715212"/>
    <lineage>
        <taxon>Bacteria</taxon>
        <taxon>Pseudomonadati</taxon>
        <taxon>Bacteroidota</taxon>
        <taxon>Bacteroidia</taxon>
        <taxon>Bacteroidales</taxon>
        <taxon>Bacteroidaceae</taxon>
        <taxon>Bacteroides</taxon>
    </lineage>
</organism>
<gene>
    <name evidence="1" type="ORF">BacF7301_03485</name>
</gene>
<dbReference type="Proteomes" id="UP000501780">
    <property type="component" value="Chromosome"/>
</dbReference>